<evidence type="ECO:0000259" key="4">
    <source>
        <dbReference type="Pfam" id="PF25800"/>
    </source>
</evidence>
<keyword evidence="6" id="KW-1185">Reference proteome</keyword>
<evidence type="ECO:0000313" key="6">
    <source>
        <dbReference type="Proteomes" id="UP001269375"/>
    </source>
</evidence>
<keyword evidence="2" id="KW-0472">Membrane</keyword>
<evidence type="ECO:0000256" key="1">
    <source>
        <dbReference type="SAM" id="MobiDB-lite"/>
    </source>
</evidence>
<evidence type="ECO:0000256" key="2">
    <source>
        <dbReference type="SAM" id="Phobius"/>
    </source>
</evidence>
<dbReference type="InterPro" id="IPR057840">
    <property type="entry name" value="FimV_N"/>
</dbReference>
<organism evidence="5 6">
    <name type="scientific">Larsenimonas suaedae</name>
    <dbReference type="NCBI Taxonomy" id="1851019"/>
    <lineage>
        <taxon>Bacteria</taxon>
        <taxon>Pseudomonadati</taxon>
        <taxon>Pseudomonadota</taxon>
        <taxon>Gammaproteobacteria</taxon>
        <taxon>Oceanospirillales</taxon>
        <taxon>Halomonadaceae</taxon>
        <taxon>Larsenimonas</taxon>
    </lineage>
</organism>
<feature type="region of interest" description="Disordered" evidence="1">
    <location>
        <begin position="213"/>
        <end position="258"/>
    </location>
</feature>
<dbReference type="Pfam" id="PF25800">
    <property type="entry name" value="FimV_N"/>
    <property type="match status" value="1"/>
</dbReference>
<keyword evidence="3" id="KW-0732">Signal</keyword>
<name>A0ABU1GXB6_9GAMM</name>
<feature type="chain" id="PRO_5045449850" description="FimV N-terminal domain-containing protein" evidence="3">
    <location>
        <begin position="25"/>
        <end position="702"/>
    </location>
</feature>
<evidence type="ECO:0000313" key="5">
    <source>
        <dbReference type="EMBL" id="MDR5896693.1"/>
    </source>
</evidence>
<keyword evidence="2" id="KW-0812">Transmembrane</keyword>
<feature type="compositionally biased region" description="Basic and acidic residues" evidence="1">
    <location>
        <begin position="430"/>
        <end position="450"/>
    </location>
</feature>
<dbReference type="RefSeq" id="WP_251590147.1">
    <property type="nucleotide sequence ID" value="NZ_JAMLJI010000001.1"/>
</dbReference>
<dbReference type="EMBL" id="JARWAO010000006">
    <property type="protein sequence ID" value="MDR5896693.1"/>
    <property type="molecule type" value="Genomic_DNA"/>
</dbReference>
<keyword evidence="2" id="KW-1133">Transmembrane helix</keyword>
<gene>
    <name evidence="5" type="ORF">QC825_11470</name>
</gene>
<sequence>MTHRYRRMLPLMLALTVTAPNALALGMGEPTLYSPLNAPVEARIPLLDTSDLTASELTVALASDARFERAGLERSAQTDTLSLSVEGAPGALYARLEGKLPLRAPSLPLLLTLSWPEGQLARQINLLPTRYPESTPGADPASTSETIGASWPLTMHADKEETWATFVERMASERQSTAKRMAAALASVNPGLAQIQESLTPYAYGPVIMPSPAQLAGNERPQLPPRADVPAPEPSERLTPPAKVFASNDSNAANNAPAPALASRVEQLEAGQAALGSVQTLRAQLIQNQQQLQASDARIAELTAALSAQQKTLDETRRTLSARLERLSYAQQPTSTGTNTPRISSMRGGDWLIGLGSVVILGALGLLMYRYRARRARDVEHTPLFEAVDAEKMVIDARPTIEPRGPSAPTMTSAITTSERDAPQETAPPARDEQHEQRRETRHETAREPESIDTPEPTSIEFEPLDEASSGNTDSSVSAAKDLAAHGSPPEAMPALDFTLADKAADPEPVEAPSSGEGQDVVDIFIAHGRVDAAREMLEGELESNPRNARARLKLMEVLATLGEATALERHFEHLAGHDDSYIRTRAHSLTGREDAGTPLKGQDRVDALFDLDGPSAEADATHSAPNESSWALEEVAFASFDQDNDGSHLAPEHDERLTKAHLLLEEDRADEAMALLFEIIDDGDDHAQAAARGLLERYETN</sequence>
<evidence type="ECO:0000256" key="3">
    <source>
        <dbReference type="SAM" id="SignalP"/>
    </source>
</evidence>
<accession>A0ABU1GXB6</accession>
<feature type="compositionally biased region" description="Polar residues" evidence="1">
    <location>
        <begin position="469"/>
        <end position="478"/>
    </location>
</feature>
<feature type="transmembrane region" description="Helical" evidence="2">
    <location>
        <begin position="351"/>
        <end position="369"/>
    </location>
</feature>
<protein>
    <recommendedName>
        <fullName evidence="4">FimV N-terminal domain-containing protein</fullName>
    </recommendedName>
</protein>
<reference evidence="5 6" key="1">
    <citation type="submission" date="2023-04" db="EMBL/GenBank/DDBJ databases">
        <title>A long-awaited taxogenomic arrangement of the family Halomonadaceae.</title>
        <authorList>
            <person name="De La Haba R."/>
            <person name="Chuvochina M."/>
            <person name="Wittouck S."/>
            <person name="Arahal D.R."/>
            <person name="Sanchez-Porro C."/>
            <person name="Hugenholtz P."/>
            <person name="Ventosa A."/>
        </authorList>
    </citation>
    <scope>NUCLEOTIDE SEQUENCE [LARGE SCALE GENOMIC DNA]</scope>
    <source>
        <strain evidence="5 6">DSM 22428</strain>
    </source>
</reference>
<comment type="caution">
    <text evidence="5">The sequence shown here is derived from an EMBL/GenBank/DDBJ whole genome shotgun (WGS) entry which is preliminary data.</text>
</comment>
<dbReference type="Proteomes" id="UP001269375">
    <property type="component" value="Unassembled WGS sequence"/>
</dbReference>
<feature type="domain" description="FimV N-terminal" evidence="4">
    <location>
        <begin position="25"/>
        <end position="127"/>
    </location>
</feature>
<proteinExistence type="predicted"/>
<feature type="signal peptide" evidence="3">
    <location>
        <begin position="1"/>
        <end position="24"/>
    </location>
</feature>
<feature type="region of interest" description="Disordered" evidence="1">
    <location>
        <begin position="397"/>
        <end position="494"/>
    </location>
</feature>
<feature type="compositionally biased region" description="Low complexity" evidence="1">
    <location>
        <begin position="246"/>
        <end position="258"/>
    </location>
</feature>